<feature type="compositionally biased region" description="Basic and acidic residues" evidence="14">
    <location>
        <begin position="46"/>
        <end position="65"/>
    </location>
</feature>
<evidence type="ECO:0000256" key="4">
    <source>
        <dbReference type="ARBA" id="ARBA00004496"/>
    </source>
</evidence>
<dbReference type="Pfam" id="PF00169">
    <property type="entry name" value="PH"/>
    <property type="match status" value="2"/>
</dbReference>
<dbReference type="PANTHER" id="PTHR14338:SF1">
    <property type="entry name" value="ACTIN FILAMENT-ASSOCIATED PROTEIN 1-LIKE 1"/>
    <property type="match status" value="1"/>
</dbReference>
<evidence type="ECO:0000256" key="11">
    <source>
        <dbReference type="ARBA" id="ARBA00023186"/>
    </source>
</evidence>
<name>A0A3N0YPA8_ANAGA</name>
<dbReference type="PANTHER" id="PTHR14338">
    <property type="entry name" value="ACTIN FILAMENT-ASSOCIATED PROTEIN 1 FAMILY MEMBER"/>
    <property type="match status" value="1"/>
</dbReference>
<keyword evidence="9" id="KW-0965">Cell junction</keyword>
<dbReference type="InterPro" id="IPR011993">
    <property type="entry name" value="PH-like_dom_sf"/>
</dbReference>
<protein>
    <recommendedName>
        <fullName evidence="6">Actin filament-associated protein 1-like 1</fullName>
    </recommendedName>
</protein>
<feature type="domain" description="PH" evidence="15">
    <location>
        <begin position="183"/>
        <end position="279"/>
    </location>
</feature>
<feature type="compositionally biased region" description="Basic and acidic residues" evidence="14">
    <location>
        <begin position="322"/>
        <end position="331"/>
    </location>
</feature>
<keyword evidence="10 13" id="KW-0175">Coiled coil</keyword>
<dbReference type="InterPro" id="IPR001849">
    <property type="entry name" value="PH_domain"/>
</dbReference>
<sequence>MEHLVKELSLLLKLLENESVSSATTEKMSVVRNLVKQLQPSDCDLQDLRDSPEEMKAVEQEEASKHLPTNSSPTDTPPPLPTTPPPDDYYEEAVPLGPGTAPQYITTRNNSSPPNSIEDAYYEDADNNYPTTRLNGASKNSYNDSDALSSSYESYDEEDEEAKGRERTHQWPSEESPLGQMKDCRKCAFLLRKKRFGQWAKQLTIIRENRLQCFKNPKDRSPHIDLPLNLCNVIYVPKDGRRKKHELRFSMPGGEALVLAVQSKEQAESWLKVIQEVSNLANNINGKESSSSPMILRKLELDKMMSPDKHTSDSDSAANGDVPREICENGKGKKGTFSELTGSMSRAAGRKINRIISFSKKKPPLPGETNTLSHLDDNPRCGYLNVLVNQCWKERWCCVRNGTLYLHKDRGDIHTHVSSIALHGVDVLPGLGPKHPFAFRIMRASTEVAALEASCSVEMGRWLGVLLAEAGSATTPEALHYDYVDVDTISSIQNAARHSFLWATSSSSTSTDPRTYDDVPYESVLVDENQSKLKRYSSMSSVDTAKGDTQITVKRHGSSVNHYGKYGKTRAEEDARRYLNEKEQLEKEKEEIRKNLLTLRSEKRVVKEGLKNATDKQQKAMEQHLAQLEESCRQKEAERVDLELRLTEVKEKLKKSLTGGMLGAPVESKPTVKVLTFLTLNMLFPQMTRRAGHARTYRPPTYATEEMAVRFLSVTRRYPIDLCRLTPSAVTRSVVGLFSTAAEQRSTGDDCHGDDGDDDQSHSVTHFRTLELRARKLEEQVHDLTERYKRALADSDNVRRRTQKFVEDAKLFGIQSFCRDIVEVADLLEKSSEVEERDGVQQLTQYLAHIQGRLQDVFTKHGLEKMSPMGGSYDPYQHEIVCHTPAEGVEPGTIAVVKQDGYMLHGRTIRHAHVGIAVKTQEQ</sequence>
<dbReference type="SUPFAM" id="SSF58014">
    <property type="entry name" value="Coiled-coil domain of nucleotide exchange factor GrpE"/>
    <property type="match status" value="1"/>
</dbReference>
<evidence type="ECO:0000256" key="2">
    <source>
        <dbReference type="ARBA" id="ARBA00004188"/>
    </source>
</evidence>
<dbReference type="Gene3D" id="2.30.29.30">
    <property type="entry name" value="Pleckstrin-homology domain (PH domain)/Phosphotyrosine-binding domain (PTB)"/>
    <property type="match status" value="2"/>
</dbReference>
<dbReference type="InterPro" id="IPR030113">
    <property type="entry name" value="AFAP"/>
</dbReference>
<evidence type="ECO:0000256" key="12">
    <source>
        <dbReference type="ARBA" id="ARBA00023273"/>
    </source>
</evidence>
<keyword evidence="7" id="KW-0963">Cytoplasm</keyword>
<dbReference type="FunFam" id="2.30.29.30:FF:000020">
    <property type="entry name" value="Actin filament-associated protein 1-like 2 isoform 1"/>
    <property type="match status" value="1"/>
</dbReference>
<dbReference type="GO" id="GO:0005829">
    <property type="term" value="C:cytosol"/>
    <property type="evidence" value="ECO:0007669"/>
    <property type="project" value="TreeGrafter"/>
</dbReference>
<dbReference type="SUPFAM" id="SSF50729">
    <property type="entry name" value="PH domain-like"/>
    <property type="match status" value="2"/>
</dbReference>
<evidence type="ECO:0000256" key="8">
    <source>
        <dbReference type="ARBA" id="ARBA00022737"/>
    </source>
</evidence>
<gene>
    <name evidence="16" type="ORF">DPX16_18626</name>
</gene>
<comment type="similarity">
    <text evidence="5">Belongs to the GrpE family.</text>
</comment>
<evidence type="ECO:0000313" key="16">
    <source>
        <dbReference type="EMBL" id="ROL48026.1"/>
    </source>
</evidence>
<evidence type="ECO:0000256" key="1">
    <source>
        <dbReference type="ARBA" id="ARBA00002089"/>
    </source>
</evidence>
<evidence type="ECO:0000256" key="10">
    <source>
        <dbReference type="ARBA" id="ARBA00023054"/>
    </source>
</evidence>
<dbReference type="GO" id="GO:0042995">
    <property type="term" value="C:cell projection"/>
    <property type="evidence" value="ECO:0007669"/>
    <property type="project" value="UniProtKB-SubCell"/>
</dbReference>
<dbReference type="CDD" id="cd13306">
    <property type="entry name" value="PH1_AFAP"/>
    <property type="match status" value="1"/>
</dbReference>
<dbReference type="GO" id="GO:0017124">
    <property type="term" value="F:SH3 domain binding"/>
    <property type="evidence" value="ECO:0007669"/>
    <property type="project" value="TreeGrafter"/>
</dbReference>
<feature type="compositionally biased region" description="Polar residues" evidence="14">
    <location>
        <begin position="103"/>
        <end position="115"/>
    </location>
</feature>
<comment type="caution">
    <text evidence="16">The sequence shown here is derived from an EMBL/GenBank/DDBJ whole genome shotgun (WGS) entry which is preliminary data.</text>
</comment>
<dbReference type="SUPFAM" id="SSF51064">
    <property type="entry name" value="Head domain of nucleotide exchange factor GrpE"/>
    <property type="match status" value="1"/>
</dbReference>
<evidence type="ECO:0000256" key="9">
    <source>
        <dbReference type="ARBA" id="ARBA00022949"/>
    </source>
</evidence>
<evidence type="ECO:0000256" key="14">
    <source>
        <dbReference type="SAM" id="MobiDB-lite"/>
    </source>
</evidence>
<keyword evidence="8" id="KW-0677">Repeat</keyword>
<reference evidence="16 17" key="1">
    <citation type="submission" date="2018-10" db="EMBL/GenBank/DDBJ databases">
        <title>Genome assembly for a Yunnan-Guizhou Plateau 3E fish, Anabarilius grahami (Regan), and its evolutionary and genetic applications.</title>
        <authorList>
            <person name="Jiang W."/>
        </authorList>
    </citation>
    <scope>NUCLEOTIDE SEQUENCE [LARGE SCALE GENOMIC DNA]</scope>
    <source>
        <strain evidence="16">AG-KIZ</strain>
        <tissue evidence="16">Muscle</tissue>
    </source>
</reference>
<dbReference type="CDD" id="cd00446">
    <property type="entry name" value="GrpE"/>
    <property type="match status" value="1"/>
</dbReference>
<feature type="compositionally biased region" description="Pro residues" evidence="14">
    <location>
        <begin position="75"/>
        <end position="87"/>
    </location>
</feature>
<comment type="function">
    <text evidence="1">May be involved in podosome and invadosome formation.</text>
</comment>
<dbReference type="Gene3D" id="3.90.20.20">
    <property type="match status" value="1"/>
</dbReference>
<dbReference type="InterPro" id="IPR009012">
    <property type="entry name" value="GrpE_head"/>
</dbReference>
<feature type="coiled-coil region" evidence="13">
    <location>
        <begin position="767"/>
        <end position="794"/>
    </location>
</feature>
<dbReference type="GO" id="GO:0051087">
    <property type="term" value="F:protein-folding chaperone binding"/>
    <property type="evidence" value="ECO:0007669"/>
    <property type="project" value="InterPro"/>
</dbReference>
<dbReference type="Pfam" id="PF01025">
    <property type="entry name" value="GrpE"/>
    <property type="match status" value="1"/>
</dbReference>
<dbReference type="GO" id="GO:0042803">
    <property type="term" value="F:protein homodimerization activity"/>
    <property type="evidence" value="ECO:0007669"/>
    <property type="project" value="InterPro"/>
</dbReference>
<dbReference type="PRINTS" id="PR00773">
    <property type="entry name" value="GRPEPROTEIN"/>
</dbReference>
<dbReference type="Gene3D" id="2.30.22.10">
    <property type="entry name" value="Head domain of nucleotide exchange factor GrpE"/>
    <property type="match status" value="1"/>
</dbReference>
<proteinExistence type="inferred from homology"/>
<dbReference type="SMART" id="SM00233">
    <property type="entry name" value="PH"/>
    <property type="match status" value="2"/>
</dbReference>
<evidence type="ECO:0000256" key="7">
    <source>
        <dbReference type="ARBA" id="ARBA00022490"/>
    </source>
</evidence>
<keyword evidence="17" id="KW-1185">Reference proteome</keyword>
<dbReference type="GO" id="GO:0006457">
    <property type="term" value="P:protein folding"/>
    <property type="evidence" value="ECO:0007669"/>
    <property type="project" value="InterPro"/>
</dbReference>
<dbReference type="CDD" id="cd13307">
    <property type="entry name" value="PH2_AFAP"/>
    <property type="match status" value="1"/>
</dbReference>
<feature type="compositionally biased region" description="Polar residues" evidence="14">
    <location>
        <begin position="128"/>
        <end position="143"/>
    </location>
</feature>
<dbReference type="InterPro" id="IPR013805">
    <property type="entry name" value="GrpE_CC"/>
</dbReference>
<dbReference type="OrthoDB" id="9937741at2759"/>
<evidence type="ECO:0000259" key="15">
    <source>
        <dbReference type="PROSITE" id="PS50003"/>
    </source>
</evidence>
<dbReference type="HAMAP" id="MF_01151">
    <property type="entry name" value="GrpE"/>
    <property type="match status" value="1"/>
</dbReference>
<dbReference type="PROSITE" id="PS50003">
    <property type="entry name" value="PH_DOMAIN"/>
    <property type="match status" value="2"/>
</dbReference>
<evidence type="ECO:0000256" key="13">
    <source>
        <dbReference type="SAM" id="Coils"/>
    </source>
</evidence>
<comment type="subcellular location">
    <subcellularLocation>
        <location evidence="3">Cell projection</location>
        <location evidence="3">Invadopodium</location>
    </subcellularLocation>
    <subcellularLocation>
        <location evidence="2">Cell projection</location>
        <location evidence="2">Podosome</location>
    </subcellularLocation>
    <subcellularLocation>
        <location evidence="4">Cytoplasm</location>
    </subcellularLocation>
</comment>
<dbReference type="GO" id="GO:0002102">
    <property type="term" value="C:podosome"/>
    <property type="evidence" value="ECO:0007669"/>
    <property type="project" value="UniProtKB-SubCell"/>
</dbReference>
<evidence type="ECO:0000256" key="6">
    <source>
        <dbReference type="ARBA" id="ARBA00016930"/>
    </source>
</evidence>
<dbReference type="InterPro" id="IPR000740">
    <property type="entry name" value="GrpE"/>
</dbReference>
<organism evidence="16 17">
    <name type="scientific">Anabarilius grahami</name>
    <name type="common">Kanglang fish</name>
    <name type="synonym">Barilius grahami</name>
    <dbReference type="NCBI Taxonomy" id="495550"/>
    <lineage>
        <taxon>Eukaryota</taxon>
        <taxon>Metazoa</taxon>
        <taxon>Chordata</taxon>
        <taxon>Craniata</taxon>
        <taxon>Vertebrata</taxon>
        <taxon>Euteleostomi</taxon>
        <taxon>Actinopterygii</taxon>
        <taxon>Neopterygii</taxon>
        <taxon>Teleostei</taxon>
        <taxon>Ostariophysi</taxon>
        <taxon>Cypriniformes</taxon>
        <taxon>Xenocyprididae</taxon>
        <taxon>Xenocypridinae</taxon>
        <taxon>Xenocypridinae incertae sedis</taxon>
        <taxon>Anabarilius</taxon>
    </lineage>
</organism>
<keyword evidence="12" id="KW-0966">Cell projection</keyword>
<evidence type="ECO:0000256" key="5">
    <source>
        <dbReference type="ARBA" id="ARBA00009054"/>
    </source>
</evidence>
<dbReference type="GO" id="GO:0000774">
    <property type="term" value="F:adenyl-nucleotide exchange factor activity"/>
    <property type="evidence" value="ECO:0007669"/>
    <property type="project" value="InterPro"/>
</dbReference>
<dbReference type="AlphaFoldDB" id="A0A3N0YPA8"/>
<dbReference type="EMBL" id="RJVU01033627">
    <property type="protein sequence ID" value="ROL48026.1"/>
    <property type="molecule type" value="Genomic_DNA"/>
</dbReference>
<keyword evidence="11" id="KW-0143">Chaperone</keyword>
<feature type="region of interest" description="Disordered" evidence="14">
    <location>
        <begin position="43"/>
        <end position="178"/>
    </location>
</feature>
<accession>A0A3N0YPA8</accession>
<evidence type="ECO:0000313" key="17">
    <source>
        <dbReference type="Proteomes" id="UP000281406"/>
    </source>
</evidence>
<dbReference type="Proteomes" id="UP000281406">
    <property type="component" value="Unassembled WGS sequence"/>
</dbReference>
<evidence type="ECO:0000256" key="3">
    <source>
        <dbReference type="ARBA" id="ARBA00004264"/>
    </source>
</evidence>
<feature type="coiled-coil region" evidence="13">
    <location>
        <begin position="568"/>
        <end position="652"/>
    </location>
</feature>
<feature type="domain" description="PH" evidence="15">
    <location>
        <begin position="377"/>
        <end position="471"/>
    </location>
</feature>
<feature type="compositionally biased region" description="Low complexity" evidence="14">
    <location>
        <begin position="144"/>
        <end position="153"/>
    </location>
</feature>
<feature type="region of interest" description="Disordered" evidence="14">
    <location>
        <begin position="305"/>
        <end position="341"/>
    </location>
</feature>